<dbReference type="GeneID" id="33557078"/>
<dbReference type="InterPro" id="IPR052594">
    <property type="entry name" value="J_domain-containing_protein"/>
</dbReference>
<dbReference type="GO" id="GO:0031072">
    <property type="term" value="F:heat shock protein binding"/>
    <property type="evidence" value="ECO:0007669"/>
    <property type="project" value="TreeGrafter"/>
</dbReference>
<dbReference type="Gene3D" id="1.10.287.110">
    <property type="entry name" value="DnaJ domain"/>
    <property type="match status" value="1"/>
</dbReference>
<gene>
    <name evidence="3" type="ORF">BD324DRAFT_620335</name>
</gene>
<comment type="caution">
    <text evidence="3">The sequence shown here is derived from an EMBL/GenBank/DDBJ whole genome shotgun (WGS) entry which is preliminary data.</text>
</comment>
<dbReference type="PANTHER" id="PTHR44144:SF1">
    <property type="entry name" value="DNAJ HOMOLOG SUBFAMILY C MEMBER 9"/>
    <property type="match status" value="1"/>
</dbReference>
<dbReference type="GO" id="GO:0005634">
    <property type="term" value="C:nucleus"/>
    <property type="evidence" value="ECO:0007669"/>
    <property type="project" value="TreeGrafter"/>
</dbReference>
<dbReference type="RefSeq" id="XP_021872222.1">
    <property type="nucleotide sequence ID" value="XM_022015270.1"/>
</dbReference>
<dbReference type="AlphaFoldDB" id="A0A1Y1UJQ8"/>
<dbReference type="PRINTS" id="PR00625">
    <property type="entry name" value="JDOMAIN"/>
</dbReference>
<evidence type="ECO:0000313" key="4">
    <source>
        <dbReference type="Proteomes" id="UP000193218"/>
    </source>
</evidence>
<dbReference type="SUPFAM" id="SSF46565">
    <property type="entry name" value="Chaperone J-domain"/>
    <property type="match status" value="1"/>
</dbReference>
<feature type="region of interest" description="Disordered" evidence="1">
    <location>
        <begin position="277"/>
        <end position="302"/>
    </location>
</feature>
<evidence type="ECO:0000259" key="2">
    <source>
        <dbReference type="PROSITE" id="PS50076"/>
    </source>
</evidence>
<dbReference type="Pfam" id="PF00226">
    <property type="entry name" value="DnaJ"/>
    <property type="match status" value="1"/>
</dbReference>
<proteinExistence type="predicted"/>
<dbReference type="InParanoid" id="A0A1Y1UJQ8"/>
<dbReference type="GO" id="GO:0005737">
    <property type="term" value="C:cytoplasm"/>
    <property type="evidence" value="ECO:0007669"/>
    <property type="project" value="TreeGrafter"/>
</dbReference>
<dbReference type="InterPro" id="IPR018253">
    <property type="entry name" value="DnaJ_domain_CS"/>
</dbReference>
<evidence type="ECO:0000256" key="1">
    <source>
        <dbReference type="SAM" id="MobiDB-lite"/>
    </source>
</evidence>
<organism evidence="3 4">
    <name type="scientific">Kockovaella imperatae</name>
    <dbReference type="NCBI Taxonomy" id="4999"/>
    <lineage>
        <taxon>Eukaryota</taxon>
        <taxon>Fungi</taxon>
        <taxon>Dikarya</taxon>
        <taxon>Basidiomycota</taxon>
        <taxon>Agaricomycotina</taxon>
        <taxon>Tremellomycetes</taxon>
        <taxon>Tremellales</taxon>
        <taxon>Cuniculitremaceae</taxon>
        <taxon>Kockovaella</taxon>
    </lineage>
</organism>
<dbReference type="OrthoDB" id="110024at2759"/>
<feature type="compositionally biased region" description="Basic and acidic residues" evidence="1">
    <location>
        <begin position="189"/>
        <end position="198"/>
    </location>
</feature>
<feature type="domain" description="J" evidence="2">
    <location>
        <begin position="23"/>
        <end position="93"/>
    </location>
</feature>
<accession>A0A1Y1UJQ8</accession>
<dbReference type="EMBL" id="NBSH01000004">
    <property type="protein sequence ID" value="ORX38300.1"/>
    <property type="molecule type" value="Genomic_DNA"/>
</dbReference>
<dbReference type="Proteomes" id="UP000193218">
    <property type="component" value="Unassembled WGS sequence"/>
</dbReference>
<dbReference type="FunCoup" id="A0A1Y1UJQ8">
    <property type="interactions" value="654"/>
</dbReference>
<dbReference type="Pfam" id="PF23302">
    <property type="entry name" value="HTH_DNAJC9"/>
    <property type="match status" value="1"/>
</dbReference>
<dbReference type="InterPro" id="IPR056453">
    <property type="entry name" value="HTH_DNAJC9"/>
</dbReference>
<dbReference type="PANTHER" id="PTHR44144">
    <property type="entry name" value="DNAJ HOMOLOG SUBFAMILY C MEMBER 9"/>
    <property type="match status" value="1"/>
</dbReference>
<sequence length="323" mass="36228">MDDTPDPLHQFFPETSSEDASSILYKTLNLPSTATAQDIRSAYRRLALRFHPDKQTSKSDKDKDELAKQFQQVGFAYAVLSDETRRKRYDTSGRTDENAFTDAEEMGWDAYFASLFQRIDRKMLDDDKAKYQGSDDEKVDVEEAYENSGGSLPNILASIPHSSHLDEQRLIDLINNLIDSGKLQSTKKWETTSKDKAARDKRKKKGEKEAKEAEKAARELGVWEEFYGSGEKGKRKGDSNVKQTAGEEGLAALIRKRQTDRAGGLDALAEKYARIEEEERAKKKAKKGGKASTSGTKEMTDEEFAALQAKMFGDKKGKKGAKV</sequence>
<name>A0A1Y1UJQ8_9TREE</name>
<evidence type="ECO:0000313" key="3">
    <source>
        <dbReference type="EMBL" id="ORX38300.1"/>
    </source>
</evidence>
<dbReference type="InterPro" id="IPR001623">
    <property type="entry name" value="DnaJ_domain"/>
</dbReference>
<dbReference type="PROSITE" id="PS00636">
    <property type="entry name" value="DNAJ_1"/>
    <property type="match status" value="1"/>
</dbReference>
<dbReference type="CDD" id="cd06257">
    <property type="entry name" value="DnaJ"/>
    <property type="match status" value="1"/>
</dbReference>
<dbReference type="InterPro" id="IPR036869">
    <property type="entry name" value="J_dom_sf"/>
</dbReference>
<feature type="compositionally biased region" description="Basic and acidic residues" evidence="1">
    <location>
        <begin position="206"/>
        <end position="217"/>
    </location>
</feature>
<dbReference type="PROSITE" id="PS50076">
    <property type="entry name" value="DNAJ_2"/>
    <property type="match status" value="1"/>
</dbReference>
<protein>
    <recommendedName>
        <fullName evidence="2">J domain-containing protein</fullName>
    </recommendedName>
</protein>
<dbReference type="SMART" id="SM00271">
    <property type="entry name" value="DnaJ"/>
    <property type="match status" value="1"/>
</dbReference>
<keyword evidence="4" id="KW-1185">Reference proteome</keyword>
<feature type="region of interest" description="Disordered" evidence="1">
    <location>
        <begin position="189"/>
        <end position="217"/>
    </location>
</feature>
<reference evidence="3 4" key="1">
    <citation type="submission" date="2017-03" db="EMBL/GenBank/DDBJ databases">
        <title>Widespread Adenine N6-methylation of Active Genes in Fungi.</title>
        <authorList>
            <consortium name="DOE Joint Genome Institute"/>
            <person name="Mondo S.J."/>
            <person name="Dannebaum R.O."/>
            <person name="Kuo R.C."/>
            <person name="Louie K.B."/>
            <person name="Bewick A.J."/>
            <person name="Labutti K."/>
            <person name="Haridas S."/>
            <person name="Kuo A."/>
            <person name="Salamov A."/>
            <person name="Ahrendt S.R."/>
            <person name="Lau R."/>
            <person name="Bowen B.P."/>
            <person name="Lipzen A."/>
            <person name="Sullivan W."/>
            <person name="Andreopoulos W.B."/>
            <person name="Clum A."/>
            <person name="Lindquist E."/>
            <person name="Daum C."/>
            <person name="Northen T.R."/>
            <person name="Ramamoorthy G."/>
            <person name="Schmitz R.J."/>
            <person name="Gryganskyi A."/>
            <person name="Culley D."/>
            <person name="Magnuson J."/>
            <person name="James T.Y."/>
            <person name="O'Malley M.A."/>
            <person name="Stajich J.E."/>
            <person name="Spatafora J.W."/>
            <person name="Visel A."/>
            <person name="Grigoriev I.V."/>
        </authorList>
    </citation>
    <scope>NUCLEOTIDE SEQUENCE [LARGE SCALE GENOMIC DNA]</scope>
    <source>
        <strain evidence="3 4">NRRL Y-17943</strain>
    </source>
</reference>